<feature type="transmembrane region" description="Helical" evidence="12">
    <location>
        <begin position="417"/>
        <end position="436"/>
    </location>
</feature>
<evidence type="ECO:0000256" key="6">
    <source>
        <dbReference type="ARBA" id="ARBA00022692"/>
    </source>
</evidence>
<evidence type="ECO:0000256" key="12">
    <source>
        <dbReference type="SAM" id="Phobius"/>
    </source>
</evidence>
<protein>
    <recommendedName>
        <fullName evidence="3">Probable lysosomal cobalamin transporter</fullName>
    </recommendedName>
</protein>
<dbReference type="Proteomes" id="UP000615446">
    <property type="component" value="Unassembled WGS sequence"/>
</dbReference>
<keyword evidence="5" id="KW-0846">Cobalamin</keyword>
<evidence type="ECO:0000256" key="9">
    <source>
        <dbReference type="ARBA" id="ARBA00023228"/>
    </source>
</evidence>
<feature type="transmembrane region" description="Helical" evidence="12">
    <location>
        <begin position="504"/>
        <end position="525"/>
    </location>
</feature>
<evidence type="ECO:0000256" key="5">
    <source>
        <dbReference type="ARBA" id="ARBA00022628"/>
    </source>
</evidence>
<evidence type="ECO:0000256" key="2">
    <source>
        <dbReference type="ARBA" id="ARBA00009901"/>
    </source>
</evidence>
<dbReference type="PANTHER" id="PTHR16130:SF2">
    <property type="entry name" value="LYSOSOMAL COBALAMIN TRANSPORT ESCORT PROTEIN LMBD1"/>
    <property type="match status" value="1"/>
</dbReference>
<dbReference type="InterPro" id="IPR050854">
    <property type="entry name" value="LMBD1_LysCbl_Transport"/>
</dbReference>
<name>A0A8H3KYA0_9GLOM</name>
<dbReference type="Pfam" id="PF04791">
    <property type="entry name" value="LMBR1"/>
    <property type="match status" value="1"/>
</dbReference>
<dbReference type="OrthoDB" id="73273at2759"/>
<dbReference type="EMBL" id="BLAL01000016">
    <property type="protein sequence ID" value="GES75572.1"/>
    <property type="molecule type" value="Genomic_DNA"/>
</dbReference>
<evidence type="ECO:0000256" key="11">
    <source>
        <dbReference type="ARBA" id="ARBA00025515"/>
    </source>
</evidence>
<comment type="function">
    <text evidence="11">Probable lysosomal cobalamin transporter. Required to export cobalamin from lysosomes allowing its conversion to cofactors.</text>
</comment>
<sequence length="563" mass="64395">MQNQHWRHFCAAISYKMAVLVFGAWATYIIICVVLFVFSIVFTNYYQDKHDSERLATVVAICSLALCLSTVALFPVDIFLVSSTVDLHTGLKHEWATKEVVEGIVHNLKFVYYGSYGLIAIFCAFIIPFAYFYFEELEEEQTNSQRVMAALKYTGFFVAFILICLLFGFILRPSETAVPIDLDFFKKLLSSSLGENSISFVISILMVLGMVVFICYTAPGLSFLPIGMIKGTNKVSSVSNAELSSLLKVNREKQRIINAKYSDPTKTMSRKDARQFEILRNEEKVLLRQLRLATESRSKIWNRIMFILRPFELIIGFMLTILTVVIFASIFLTCIDKVKNSICGKECGYIINHPDIFNPLNFIFLKASKYFPIDYFFMVLLILYFFISTVYGVISIGIRFFWVHLYRFRKNSTPPQGLLFGAILFMLSLLALNYTLTMVVVPQYAQFGSQKYCNHTINEDRNCTEYPQLIVPCDVTAPTDICTPTVISTFIHRITLNAPFFGVIFYYAHWGFLGVTLLGFMYAMIRSPNNALYDDLDDEIDEEEQRLLANSGRRSRVAIGIDD</sequence>
<keyword evidence="8 12" id="KW-0472">Membrane</keyword>
<proteinExistence type="inferred from homology"/>
<feature type="transmembrane region" description="Helical" evidence="12">
    <location>
        <begin position="306"/>
        <end position="332"/>
    </location>
</feature>
<organism evidence="13 14">
    <name type="scientific">Rhizophagus clarus</name>
    <dbReference type="NCBI Taxonomy" id="94130"/>
    <lineage>
        <taxon>Eukaryota</taxon>
        <taxon>Fungi</taxon>
        <taxon>Fungi incertae sedis</taxon>
        <taxon>Mucoromycota</taxon>
        <taxon>Glomeromycotina</taxon>
        <taxon>Glomeromycetes</taxon>
        <taxon>Glomerales</taxon>
        <taxon>Glomeraceae</taxon>
        <taxon>Rhizophagus</taxon>
    </lineage>
</organism>
<feature type="transmembrane region" description="Helical" evidence="12">
    <location>
        <begin position="110"/>
        <end position="133"/>
    </location>
</feature>
<evidence type="ECO:0000256" key="4">
    <source>
        <dbReference type="ARBA" id="ARBA00022448"/>
    </source>
</evidence>
<evidence type="ECO:0000313" key="14">
    <source>
        <dbReference type="Proteomes" id="UP000615446"/>
    </source>
</evidence>
<dbReference type="GO" id="GO:0031419">
    <property type="term" value="F:cobalamin binding"/>
    <property type="evidence" value="ECO:0007669"/>
    <property type="project" value="UniProtKB-KW"/>
</dbReference>
<dbReference type="PANTHER" id="PTHR16130">
    <property type="entry name" value="LYSOSOMAL COBALAMIN TRANSPORTER-RELATED"/>
    <property type="match status" value="1"/>
</dbReference>
<keyword evidence="6 12" id="KW-0812">Transmembrane</keyword>
<feature type="transmembrane region" description="Helical" evidence="12">
    <location>
        <begin position="198"/>
        <end position="224"/>
    </location>
</feature>
<feature type="transmembrane region" description="Helical" evidence="12">
    <location>
        <begin position="375"/>
        <end position="405"/>
    </location>
</feature>
<evidence type="ECO:0000256" key="7">
    <source>
        <dbReference type="ARBA" id="ARBA00022989"/>
    </source>
</evidence>
<evidence type="ECO:0000256" key="1">
    <source>
        <dbReference type="ARBA" id="ARBA00004155"/>
    </source>
</evidence>
<accession>A0A8H3KYA0</accession>
<dbReference type="InterPro" id="IPR006876">
    <property type="entry name" value="LMBR1-like_membr_prot"/>
</dbReference>
<reference evidence="13" key="1">
    <citation type="submission" date="2019-10" db="EMBL/GenBank/DDBJ databases">
        <title>Conservation and host-specific expression of non-tandemly repeated heterogenous ribosome RNA gene in arbuscular mycorrhizal fungi.</title>
        <authorList>
            <person name="Maeda T."/>
            <person name="Kobayashi Y."/>
            <person name="Nakagawa T."/>
            <person name="Ezawa T."/>
            <person name="Yamaguchi K."/>
            <person name="Bino T."/>
            <person name="Nishimoto Y."/>
            <person name="Shigenobu S."/>
            <person name="Kawaguchi M."/>
        </authorList>
    </citation>
    <scope>NUCLEOTIDE SEQUENCE</scope>
    <source>
        <strain evidence="13">HR1</strain>
    </source>
</reference>
<comment type="similarity">
    <text evidence="2">Belongs to the LIMR family. LMBRD1 subfamily.</text>
</comment>
<keyword evidence="10" id="KW-0170">Cobalt</keyword>
<evidence type="ECO:0000313" key="13">
    <source>
        <dbReference type="EMBL" id="GES75572.1"/>
    </source>
</evidence>
<evidence type="ECO:0000256" key="8">
    <source>
        <dbReference type="ARBA" id="ARBA00023136"/>
    </source>
</evidence>
<feature type="transmembrane region" description="Helical" evidence="12">
    <location>
        <begin position="20"/>
        <end position="43"/>
    </location>
</feature>
<dbReference type="GO" id="GO:0072665">
    <property type="term" value="P:protein localization to vacuole"/>
    <property type="evidence" value="ECO:0007669"/>
    <property type="project" value="TreeGrafter"/>
</dbReference>
<gene>
    <name evidence="13" type="ORF">RCL2_000300000</name>
</gene>
<feature type="transmembrane region" description="Helical" evidence="12">
    <location>
        <begin position="153"/>
        <end position="171"/>
    </location>
</feature>
<keyword evidence="9" id="KW-0458">Lysosome</keyword>
<dbReference type="AlphaFoldDB" id="A0A8H3KYA0"/>
<dbReference type="GO" id="GO:0005774">
    <property type="term" value="C:vacuolar membrane"/>
    <property type="evidence" value="ECO:0007669"/>
    <property type="project" value="TreeGrafter"/>
</dbReference>
<comment type="subcellular location">
    <subcellularLocation>
        <location evidence="1">Lysosome membrane</location>
        <topology evidence="1">Multi-pass membrane protein</topology>
    </subcellularLocation>
</comment>
<keyword evidence="7 12" id="KW-1133">Transmembrane helix</keyword>
<evidence type="ECO:0000256" key="3">
    <source>
        <dbReference type="ARBA" id="ARBA00017088"/>
    </source>
</evidence>
<comment type="caution">
    <text evidence="13">The sequence shown here is derived from an EMBL/GenBank/DDBJ whole genome shotgun (WGS) entry which is preliminary data.</text>
</comment>
<keyword evidence="4" id="KW-0813">Transport</keyword>
<evidence type="ECO:0000256" key="10">
    <source>
        <dbReference type="ARBA" id="ARBA00023285"/>
    </source>
</evidence>
<feature type="transmembrane region" description="Helical" evidence="12">
    <location>
        <begin position="55"/>
        <end position="76"/>
    </location>
</feature>